<evidence type="ECO:0000256" key="4">
    <source>
        <dbReference type="ARBA" id="ARBA00022853"/>
    </source>
</evidence>
<proteinExistence type="inferred from homology"/>
<evidence type="ECO:0000256" key="2">
    <source>
        <dbReference type="ARBA" id="ARBA00004123"/>
    </source>
</evidence>
<evidence type="ECO:0000256" key="10">
    <source>
        <dbReference type="ARBA" id="ARBA00023242"/>
    </source>
</evidence>
<dbReference type="Proteomes" id="UP000193411">
    <property type="component" value="Unassembled WGS sequence"/>
</dbReference>
<evidence type="ECO:0000256" key="8">
    <source>
        <dbReference type="ARBA" id="ARBA00023015"/>
    </source>
</evidence>
<feature type="region of interest" description="Disordered" evidence="12">
    <location>
        <begin position="502"/>
        <end position="527"/>
    </location>
</feature>
<reference evidence="14 15" key="1">
    <citation type="submission" date="2016-07" db="EMBL/GenBank/DDBJ databases">
        <title>Pervasive Adenine N6-methylation of Active Genes in Fungi.</title>
        <authorList>
            <consortium name="DOE Joint Genome Institute"/>
            <person name="Mondo S.J."/>
            <person name="Dannebaum R.O."/>
            <person name="Kuo R.C."/>
            <person name="Labutti K."/>
            <person name="Haridas S."/>
            <person name="Kuo A."/>
            <person name="Salamov A."/>
            <person name="Ahrendt S.R."/>
            <person name="Lipzen A."/>
            <person name="Sullivan W."/>
            <person name="Andreopoulos W.B."/>
            <person name="Clum A."/>
            <person name="Lindquist E."/>
            <person name="Daum C."/>
            <person name="Ramamoorthy G.K."/>
            <person name="Gryganskyi A."/>
            <person name="Culley D."/>
            <person name="Magnuson J.K."/>
            <person name="James T.Y."/>
            <person name="O'Malley M.A."/>
            <person name="Stajich J.E."/>
            <person name="Spatafora J.W."/>
            <person name="Visel A."/>
            <person name="Grigoriev I.V."/>
        </authorList>
    </citation>
    <scope>NUCLEOTIDE SEQUENCE [LARGE SCALE GENOMIC DNA]</scope>
    <source>
        <strain evidence="14 15">PL171</strain>
    </source>
</reference>
<feature type="compositionally biased region" description="Low complexity" evidence="12">
    <location>
        <begin position="31"/>
        <end position="44"/>
    </location>
</feature>
<protein>
    <recommendedName>
        <fullName evidence="13">JmjC domain-containing protein</fullName>
    </recommendedName>
</protein>
<dbReference type="GO" id="GO:0033749">
    <property type="term" value="F:histone H4R3 demethylase activity"/>
    <property type="evidence" value="ECO:0007669"/>
    <property type="project" value="TreeGrafter"/>
</dbReference>
<evidence type="ECO:0000256" key="6">
    <source>
        <dbReference type="ARBA" id="ARBA00023002"/>
    </source>
</evidence>
<organism evidence="14 15">
    <name type="scientific">Catenaria anguillulae PL171</name>
    <dbReference type="NCBI Taxonomy" id="765915"/>
    <lineage>
        <taxon>Eukaryota</taxon>
        <taxon>Fungi</taxon>
        <taxon>Fungi incertae sedis</taxon>
        <taxon>Blastocladiomycota</taxon>
        <taxon>Blastocladiomycetes</taxon>
        <taxon>Blastocladiales</taxon>
        <taxon>Catenariaceae</taxon>
        <taxon>Catenaria</taxon>
    </lineage>
</organism>
<gene>
    <name evidence="14" type="ORF">BCR44DRAFT_40971</name>
</gene>
<dbReference type="GO" id="GO:0005634">
    <property type="term" value="C:nucleus"/>
    <property type="evidence" value="ECO:0007669"/>
    <property type="project" value="UniProtKB-SubCell"/>
</dbReference>
<dbReference type="Gene3D" id="2.60.120.650">
    <property type="entry name" value="Cupin"/>
    <property type="match status" value="1"/>
</dbReference>
<feature type="compositionally biased region" description="Low complexity" evidence="12">
    <location>
        <begin position="76"/>
        <end position="88"/>
    </location>
</feature>
<dbReference type="GO" id="GO:0046872">
    <property type="term" value="F:metal ion binding"/>
    <property type="evidence" value="ECO:0007669"/>
    <property type="project" value="UniProtKB-KW"/>
</dbReference>
<keyword evidence="5" id="KW-0223">Dioxygenase</keyword>
<keyword evidence="10" id="KW-0539">Nucleus</keyword>
<feature type="compositionally biased region" description="Basic residues" evidence="12">
    <location>
        <begin position="18"/>
        <end position="30"/>
    </location>
</feature>
<evidence type="ECO:0000259" key="13">
    <source>
        <dbReference type="PROSITE" id="PS51184"/>
    </source>
</evidence>
<dbReference type="PANTHER" id="PTHR12480:SF32">
    <property type="entry name" value="BIFUNCTIONAL ARGININE DEMETHYLASE AND LYSYL-HYDROXYLASE JMJD6"/>
    <property type="match status" value="1"/>
</dbReference>
<dbReference type="InterPro" id="IPR003347">
    <property type="entry name" value="JmjC_dom"/>
</dbReference>
<evidence type="ECO:0000256" key="3">
    <source>
        <dbReference type="ARBA" id="ARBA00022723"/>
    </source>
</evidence>
<keyword evidence="4" id="KW-0156">Chromatin regulator</keyword>
<dbReference type="AlphaFoldDB" id="A0A1Y2HPK9"/>
<dbReference type="GO" id="GO:0106140">
    <property type="term" value="F:P-TEFb complex binding"/>
    <property type="evidence" value="ECO:0007669"/>
    <property type="project" value="TreeGrafter"/>
</dbReference>
<feature type="compositionally biased region" description="Low complexity" evidence="12">
    <location>
        <begin position="506"/>
        <end position="520"/>
    </location>
</feature>
<comment type="cofactor">
    <cofactor evidence="1">
        <name>Fe(2+)</name>
        <dbReference type="ChEBI" id="CHEBI:29033"/>
    </cofactor>
</comment>
<keyword evidence="3" id="KW-0479">Metal-binding</keyword>
<evidence type="ECO:0000313" key="14">
    <source>
        <dbReference type="EMBL" id="ORZ35042.1"/>
    </source>
</evidence>
<keyword evidence="15" id="KW-1185">Reference proteome</keyword>
<comment type="similarity">
    <text evidence="11">Belongs to the JMJD6 family.</text>
</comment>
<dbReference type="EMBL" id="MCFL01000024">
    <property type="protein sequence ID" value="ORZ35042.1"/>
    <property type="molecule type" value="Genomic_DNA"/>
</dbReference>
<dbReference type="PROSITE" id="PS51184">
    <property type="entry name" value="JMJC"/>
    <property type="match status" value="1"/>
</dbReference>
<keyword evidence="7" id="KW-0408">Iron</keyword>
<sequence>MTNTDTSTLSAHSSPTKSKSKRKHSRRSRSRSAVSSTQSSPSKAPRQLSVGDGEADCKDSDDNASTASPRKRPRSSRSTSPTALTPTPQSEPPASGADLQLSSKPKLSRSDRLVSKINIAKSLIRPALPPTNWDRLGYSTNSLWHKIIDHVPRINYHTVSVSEFVERFERPDLPVVISGVCDDWPAKTNWEPQTFYNKYKDQKFKVGTDDDDNSVYLKYKHFSKYCVDPELAGKEDSPLYIFDPNFPTRKSGKNKSDRPLRALLNDYNVPAYFADDLFQYISTYRRPPYRWIVIGPERSGTGIHLDPLGTSAWNSLVFGYKRWCLFPPTTPKHLVNPPRRAVFYDQKDMRYGIKRVCNTVHDLEAATWFNEVYPNLAPYREQLGMLEIVQKPGETVFVPGGWWHVVINLSFTVAVTQNFCSVANFERVYLQARRSRPKMTAKWRQRMEQEARANGIDVDQLKCDDNTNAVALPSVHESAHNPREPGKWTYLVRTMHCLETVPAVPGSSTSSGSSSTTDSSIDSEDEL</sequence>
<comment type="subcellular location">
    <subcellularLocation>
        <location evidence="2">Nucleus</location>
    </subcellularLocation>
</comment>
<dbReference type="STRING" id="765915.A0A1Y2HPK9"/>
<dbReference type="OrthoDB" id="424465at2759"/>
<accession>A0A1Y2HPK9</accession>
<feature type="compositionally biased region" description="Polar residues" evidence="12">
    <location>
        <begin position="1"/>
        <end position="11"/>
    </location>
</feature>
<dbReference type="GO" id="GO:0005737">
    <property type="term" value="C:cytoplasm"/>
    <property type="evidence" value="ECO:0007669"/>
    <property type="project" value="TreeGrafter"/>
</dbReference>
<comment type="caution">
    <text evidence="14">The sequence shown here is derived from an EMBL/GenBank/DDBJ whole genome shotgun (WGS) entry which is preliminary data.</text>
</comment>
<name>A0A1Y2HPK9_9FUNG</name>
<dbReference type="SMART" id="SM00558">
    <property type="entry name" value="JmjC"/>
    <property type="match status" value="1"/>
</dbReference>
<keyword evidence="6" id="KW-0560">Oxidoreductase</keyword>
<keyword evidence="9" id="KW-0804">Transcription</keyword>
<evidence type="ECO:0000313" key="15">
    <source>
        <dbReference type="Proteomes" id="UP000193411"/>
    </source>
</evidence>
<evidence type="ECO:0000256" key="12">
    <source>
        <dbReference type="SAM" id="MobiDB-lite"/>
    </source>
</evidence>
<feature type="region of interest" description="Disordered" evidence="12">
    <location>
        <begin position="1"/>
        <end position="111"/>
    </location>
</feature>
<dbReference type="Gene3D" id="1.20.1280.270">
    <property type="match status" value="1"/>
</dbReference>
<dbReference type="Pfam" id="PF02373">
    <property type="entry name" value="JmjC"/>
    <property type="match status" value="1"/>
</dbReference>
<evidence type="ECO:0000256" key="9">
    <source>
        <dbReference type="ARBA" id="ARBA00023163"/>
    </source>
</evidence>
<dbReference type="InterPro" id="IPR050910">
    <property type="entry name" value="JMJD6_ArgDemeth/LysHydrox"/>
</dbReference>
<evidence type="ECO:0000256" key="1">
    <source>
        <dbReference type="ARBA" id="ARBA00001954"/>
    </source>
</evidence>
<keyword evidence="8" id="KW-0805">Transcription regulation</keyword>
<feature type="domain" description="JmjC" evidence="13">
    <location>
        <begin position="258"/>
        <end position="436"/>
    </location>
</feature>
<evidence type="ECO:0000256" key="5">
    <source>
        <dbReference type="ARBA" id="ARBA00022964"/>
    </source>
</evidence>
<dbReference type="SUPFAM" id="SSF51197">
    <property type="entry name" value="Clavaminate synthase-like"/>
    <property type="match status" value="1"/>
</dbReference>
<evidence type="ECO:0000256" key="11">
    <source>
        <dbReference type="ARBA" id="ARBA00038068"/>
    </source>
</evidence>
<evidence type="ECO:0000256" key="7">
    <source>
        <dbReference type="ARBA" id="ARBA00023004"/>
    </source>
</evidence>
<dbReference type="PANTHER" id="PTHR12480">
    <property type="entry name" value="ARGININE DEMETHYLASE AND LYSYL-HYDROXYLASE JMJD"/>
    <property type="match status" value="1"/>
</dbReference>